<sequence length="77" mass="8713">MSWITLKTASTRWEAELMEQVLLAHEIPARILDLGSTSYFGIGSPTALQVRPQDQWMALLLLSPIDEESPDSENEKR</sequence>
<organism evidence="1 2">
    <name type="scientific">Phormidesmis priestleyi ULC007</name>
    <dbReference type="NCBI Taxonomy" id="1920490"/>
    <lineage>
        <taxon>Bacteria</taxon>
        <taxon>Bacillati</taxon>
        <taxon>Cyanobacteriota</taxon>
        <taxon>Cyanophyceae</taxon>
        <taxon>Leptolyngbyales</taxon>
        <taxon>Leptolyngbyaceae</taxon>
        <taxon>Phormidesmis</taxon>
    </lineage>
</organism>
<proteinExistence type="predicted"/>
<evidence type="ECO:0000313" key="2">
    <source>
        <dbReference type="Proteomes" id="UP000238634"/>
    </source>
</evidence>
<comment type="caution">
    <text evidence="1">The sequence shown here is derived from an EMBL/GenBank/DDBJ whole genome shotgun (WGS) entry which is preliminary data.</text>
</comment>
<protein>
    <recommendedName>
        <fullName evidence="3">DUF2007 domain-containing protein</fullName>
    </recommendedName>
</protein>
<reference evidence="1 2" key="2">
    <citation type="submission" date="2018-03" db="EMBL/GenBank/DDBJ databases">
        <title>The ancient ancestry and fast evolution of plastids.</title>
        <authorList>
            <person name="Moore K.R."/>
            <person name="Magnabosco C."/>
            <person name="Momper L."/>
            <person name="Gold D.A."/>
            <person name="Bosak T."/>
            <person name="Fournier G.P."/>
        </authorList>
    </citation>
    <scope>NUCLEOTIDE SEQUENCE [LARGE SCALE GENOMIC DNA]</scope>
    <source>
        <strain evidence="1 2">ULC007</strain>
    </source>
</reference>
<dbReference type="STRING" id="1920490.GCA_001895925_01128"/>
<accession>A0A2T1DCE8</accession>
<dbReference type="RefSeq" id="WP_073073413.1">
    <property type="nucleotide sequence ID" value="NZ_MPPI01000022.1"/>
</dbReference>
<gene>
    <name evidence="1" type="ORF">C7B65_16545</name>
</gene>
<dbReference type="Proteomes" id="UP000238634">
    <property type="component" value="Unassembled WGS sequence"/>
</dbReference>
<evidence type="ECO:0000313" key="1">
    <source>
        <dbReference type="EMBL" id="PSB18123.1"/>
    </source>
</evidence>
<reference evidence="1 2" key="1">
    <citation type="submission" date="2018-02" db="EMBL/GenBank/DDBJ databases">
        <authorList>
            <person name="Cohen D.B."/>
            <person name="Kent A.D."/>
        </authorList>
    </citation>
    <scope>NUCLEOTIDE SEQUENCE [LARGE SCALE GENOMIC DNA]</scope>
    <source>
        <strain evidence="1 2">ULC007</strain>
    </source>
</reference>
<keyword evidence="2" id="KW-1185">Reference proteome</keyword>
<dbReference type="AlphaFoldDB" id="A0A2T1DCE8"/>
<dbReference type="EMBL" id="PVWG01000020">
    <property type="protein sequence ID" value="PSB18123.1"/>
    <property type="molecule type" value="Genomic_DNA"/>
</dbReference>
<name>A0A2T1DCE8_9CYAN</name>
<dbReference type="OrthoDB" id="464459at2"/>
<evidence type="ECO:0008006" key="3">
    <source>
        <dbReference type="Google" id="ProtNLM"/>
    </source>
</evidence>